<accession>A0A8E2JJ69</accession>
<evidence type="ECO:0000313" key="2">
    <source>
        <dbReference type="EMBL" id="OCK84287.1"/>
    </source>
</evidence>
<protein>
    <submittedName>
        <fullName evidence="2">Uncharacterized protein</fullName>
    </submittedName>
</protein>
<feature type="region of interest" description="Disordered" evidence="1">
    <location>
        <begin position="1"/>
        <end position="26"/>
    </location>
</feature>
<name>A0A8E2JJ69_9PEZI</name>
<sequence>MDHGWRRSLQLFTPTQTRSASSPKTPPHLILSKISFTPDRYLLGYVHSILSFLPVRFSPTFAQNHSFLAKR</sequence>
<organism evidence="2 3">
    <name type="scientific">Lepidopterella palustris CBS 459.81</name>
    <dbReference type="NCBI Taxonomy" id="1314670"/>
    <lineage>
        <taxon>Eukaryota</taxon>
        <taxon>Fungi</taxon>
        <taxon>Dikarya</taxon>
        <taxon>Ascomycota</taxon>
        <taxon>Pezizomycotina</taxon>
        <taxon>Dothideomycetes</taxon>
        <taxon>Pleosporomycetidae</taxon>
        <taxon>Mytilinidiales</taxon>
        <taxon>Argynnaceae</taxon>
        <taxon>Lepidopterella</taxon>
    </lineage>
</organism>
<keyword evidence="3" id="KW-1185">Reference proteome</keyword>
<proteinExistence type="predicted"/>
<dbReference type="AlphaFoldDB" id="A0A8E2JJ69"/>
<dbReference type="EMBL" id="KV744840">
    <property type="protein sequence ID" value="OCK84287.1"/>
    <property type="molecule type" value="Genomic_DNA"/>
</dbReference>
<evidence type="ECO:0000313" key="3">
    <source>
        <dbReference type="Proteomes" id="UP000250266"/>
    </source>
</evidence>
<dbReference type="Proteomes" id="UP000250266">
    <property type="component" value="Unassembled WGS sequence"/>
</dbReference>
<evidence type="ECO:0000256" key="1">
    <source>
        <dbReference type="SAM" id="MobiDB-lite"/>
    </source>
</evidence>
<feature type="compositionally biased region" description="Polar residues" evidence="1">
    <location>
        <begin position="10"/>
        <end position="23"/>
    </location>
</feature>
<gene>
    <name evidence="2" type="ORF">K432DRAFT_131177</name>
</gene>
<reference evidence="2 3" key="1">
    <citation type="journal article" date="2016" name="Nat. Commun.">
        <title>Ectomycorrhizal ecology is imprinted in the genome of the dominant symbiotic fungus Cenococcum geophilum.</title>
        <authorList>
            <consortium name="DOE Joint Genome Institute"/>
            <person name="Peter M."/>
            <person name="Kohler A."/>
            <person name="Ohm R.A."/>
            <person name="Kuo A."/>
            <person name="Krutzmann J."/>
            <person name="Morin E."/>
            <person name="Arend M."/>
            <person name="Barry K.W."/>
            <person name="Binder M."/>
            <person name="Choi C."/>
            <person name="Clum A."/>
            <person name="Copeland A."/>
            <person name="Grisel N."/>
            <person name="Haridas S."/>
            <person name="Kipfer T."/>
            <person name="LaButti K."/>
            <person name="Lindquist E."/>
            <person name="Lipzen A."/>
            <person name="Maire R."/>
            <person name="Meier B."/>
            <person name="Mihaltcheva S."/>
            <person name="Molinier V."/>
            <person name="Murat C."/>
            <person name="Poggeler S."/>
            <person name="Quandt C.A."/>
            <person name="Sperisen C."/>
            <person name="Tritt A."/>
            <person name="Tisserant E."/>
            <person name="Crous P.W."/>
            <person name="Henrissat B."/>
            <person name="Nehls U."/>
            <person name="Egli S."/>
            <person name="Spatafora J.W."/>
            <person name="Grigoriev I.V."/>
            <person name="Martin F.M."/>
        </authorList>
    </citation>
    <scope>NUCLEOTIDE SEQUENCE [LARGE SCALE GENOMIC DNA]</scope>
    <source>
        <strain evidence="2 3">CBS 459.81</strain>
    </source>
</reference>